<comment type="caution">
    <text evidence="1">The sequence shown here is derived from an EMBL/GenBank/DDBJ whole genome shotgun (WGS) entry which is preliminary data.</text>
</comment>
<dbReference type="EMBL" id="LAZR01001057">
    <property type="protein sequence ID" value="KKN51573.1"/>
    <property type="molecule type" value="Genomic_DNA"/>
</dbReference>
<proteinExistence type="predicted"/>
<sequence length="98" mass="11335">MILPNKFRVVERYECALCLQIYEKISEASNCHDTHWLDDYLTNYEWDGGRTCFDCEHGKEHHFQATAVDDPDGDFYLFCGLCKKQAREGDGEFLNCGG</sequence>
<reference evidence="1" key="1">
    <citation type="journal article" date="2015" name="Nature">
        <title>Complex archaea that bridge the gap between prokaryotes and eukaryotes.</title>
        <authorList>
            <person name="Spang A."/>
            <person name="Saw J.H."/>
            <person name="Jorgensen S.L."/>
            <person name="Zaremba-Niedzwiedzka K."/>
            <person name="Martijn J."/>
            <person name="Lind A.E."/>
            <person name="van Eijk R."/>
            <person name="Schleper C."/>
            <person name="Guy L."/>
            <person name="Ettema T.J."/>
        </authorList>
    </citation>
    <scope>NUCLEOTIDE SEQUENCE</scope>
</reference>
<dbReference type="AlphaFoldDB" id="A0A0F9UD78"/>
<organism evidence="1">
    <name type="scientific">marine sediment metagenome</name>
    <dbReference type="NCBI Taxonomy" id="412755"/>
    <lineage>
        <taxon>unclassified sequences</taxon>
        <taxon>metagenomes</taxon>
        <taxon>ecological metagenomes</taxon>
    </lineage>
</organism>
<evidence type="ECO:0000313" key="1">
    <source>
        <dbReference type="EMBL" id="KKN51573.1"/>
    </source>
</evidence>
<gene>
    <name evidence="1" type="ORF">LCGC14_0621150</name>
</gene>
<protein>
    <submittedName>
        <fullName evidence="1">Uncharacterized protein</fullName>
    </submittedName>
</protein>
<accession>A0A0F9UD78</accession>
<name>A0A0F9UD78_9ZZZZ</name>